<feature type="region of interest" description="Disordered" evidence="3">
    <location>
        <begin position="1"/>
        <end position="50"/>
    </location>
</feature>
<accession>A0A6A6BBB1</accession>
<gene>
    <name evidence="5" type="ORF">K452DRAFT_327158</name>
</gene>
<protein>
    <recommendedName>
        <fullName evidence="4">N-acetyltransferase domain-containing protein</fullName>
    </recommendedName>
</protein>
<dbReference type="AlphaFoldDB" id="A0A6A6BBB1"/>
<sequence length="266" mass="29430">MPRPLESEKATLADMPPLTKSPSQAVDNNYENDPGDRLQKDLQKGRQRDELHPLVHTLNPSYIDSCDRLEQAAFPPAERASRDKFAYRLTVCGELSLGLFTTAQIPSAATADAAHLVDSAAPDRKELLLAHVSATKTRNTTVRDPDMDFPPDWRERGTSASVAHDNQLGHHEDGRTVAIHSLAVDPEHQRRGLGRTLLKAYIHRIQMSGVADRIALISHGPLVPFYESLGFEQKGPSSAQIGGGGWIDMVLEFPEQPTMQQRFQQS</sequence>
<dbReference type="PROSITE" id="PS51186">
    <property type="entry name" value="GNAT"/>
    <property type="match status" value="1"/>
</dbReference>
<dbReference type="SUPFAM" id="SSF55729">
    <property type="entry name" value="Acyl-CoA N-acyltransferases (Nat)"/>
    <property type="match status" value="1"/>
</dbReference>
<dbReference type="GO" id="GO:0004059">
    <property type="term" value="F:aralkylamine N-acetyltransferase activity"/>
    <property type="evidence" value="ECO:0007669"/>
    <property type="project" value="TreeGrafter"/>
</dbReference>
<dbReference type="Pfam" id="PF13673">
    <property type="entry name" value="Acetyltransf_10"/>
    <property type="match status" value="1"/>
</dbReference>
<feature type="compositionally biased region" description="Polar residues" evidence="3">
    <location>
        <begin position="20"/>
        <end position="31"/>
    </location>
</feature>
<dbReference type="CDD" id="cd04301">
    <property type="entry name" value="NAT_SF"/>
    <property type="match status" value="1"/>
</dbReference>
<dbReference type="Proteomes" id="UP000799438">
    <property type="component" value="Unassembled WGS sequence"/>
</dbReference>
<feature type="compositionally biased region" description="Basic and acidic residues" evidence="3">
    <location>
        <begin position="34"/>
        <end position="50"/>
    </location>
</feature>
<dbReference type="EMBL" id="ML995487">
    <property type="protein sequence ID" value="KAF2141522.1"/>
    <property type="molecule type" value="Genomic_DNA"/>
</dbReference>
<proteinExistence type="predicted"/>
<organism evidence="5 6">
    <name type="scientific">Aplosporella prunicola CBS 121167</name>
    <dbReference type="NCBI Taxonomy" id="1176127"/>
    <lineage>
        <taxon>Eukaryota</taxon>
        <taxon>Fungi</taxon>
        <taxon>Dikarya</taxon>
        <taxon>Ascomycota</taxon>
        <taxon>Pezizomycotina</taxon>
        <taxon>Dothideomycetes</taxon>
        <taxon>Dothideomycetes incertae sedis</taxon>
        <taxon>Botryosphaeriales</taxon>
        <taxon>Aplosporellaceae</taxon>
        <taxon>Aplosporella</taxon>
    </lineage>
</organism>
<dbReference type="PANTHER" id="PTHR10908:SF0">
    <property type="entry name" value="SEROTONIN N-ACETYLTRANSFERASE"/>
    <property type="match status" value="1"/>
</dbReference>
<evidence type="ECO:0000259" key="4">
    <source>
        <dbReference type="PROSITE" id="PS51186"/>
    </source>
</evidence>
<dbReference type="GeneID" id="54302391"/>
<keyword evidence="2" id="KW-0012">Acyltransferase</keyword>
<dbReference type="InterPro" id="IPR000182">
    <property type="entry name" value="GNAT_dom"/>
</dbReference>
<dbReference type="InterPro" id="IPR051635">
    <property type="entry name" value="SNAT-like"/>
</dbReference>
<keyword evidence="6" id="KW-1185">Reference proteome</keyword>
<evidence type="ECO:0000313" key="6">
    <source>
        <dbReference type="Proteomes" id="UP000799438"/>
    </source>
</evidence>
<dbReference type="RefSeq" id="XP_033397235.1">
    <property type="nucleotide sequence ID" value="XM_033544895.1"/>
</dbReference>
<reference evidence="5" key="1">
    <citation type="journal article" date="2020" name="Stud. Mycol.">
        <title>101 Dothideomycetes genomes: a test case for predicting lifestyles and emergence of pathogens.</title>
        <authorList>
            <person name="Haridas S."/>
            <person name="Albert R."/>
            <person name="Binder M."/>
            <person name="Bloem J."/>
            <person name="Labutti K."/>
            <person name="Salamov A."/>
            <person name="Andreopoulos B."/>
            <person name="Baker S."/>
            <person name="Barry K."/>
            <person name="Bills G."/>
            <person name="Bluhm B."/>
            <person name="Cannon C."/>
            <person name="Castanera R."/>
            <person name="Culley D."/>
            <person name="Daum C."/>
            <person name="Ezra D."/>
            <person name="Gonzalez J."/>
            <person name="Henrissat B."/>
            <person name="Kuo A."/>
            <person name="Liang C."/>
            <person name="Lipzen A."/>
            <person name="Lutzoni F."/>
            <person name="Magnuson J."/>
            <person name="Mondo S."/>
            <person name="Nolan M."/>
            <person name="Ohm R."/>
            <person name="Pangilinan J."/>
            <person name="Park H.-J."/>
            <person name="Ramirez L."/>
            <person name="Alfaro M."/>
            <person name="Sun H."/>
            <person name="Tritt A."/>
            <person name="Yoshinaga Y."/>
            <person name="Zwiers L.-H."/>
            <person name="Turgeon B."/>
            <person name="Goodwin S."/>
            <person name="Spatafora J."/>
            <person name="Crous P."/>
            <person name="Grigoriev I."/>
        </authorList>
    </citation>
    <scope>NUCLEOTIDE SEQUENCE</scope>
    <source>
        <strain evidence="5">CBS 121167</strain>
    </source>
</reference>
<name>A0A6A6BBB1_9PEZI</name>
<dbReference type="InterPro" id="IPR016181">
    <property type="entry name" value="Acyl_CoA_acyltransferase"/>
</dbReference>
<dbReference type="GO" id="GO:0005737">
    <property type="term" value="C:cytoplasm"/>
    <property type="evidence" value="ECO:0007669"/>
    <property type="project" value="TreeGrafter"/>
</dbReference>
<evidence type="ECO:0000313" key="5">
    <source>
        <dbReference type="EMBL" id="KAF2141522.1"/>
    </source>
</evidence>
<evidence type="ECO:0000256" key="3">
    <source>
        <dbReference type="SAM" id="MobiDB-lite"/>
    </source>
</evidence>
<dbReference type="OrthoDB" id="30840at2759"/>
<evidence type="ECO:0000256" key="2">
    <source>
        <dbReference type="ARBA" id="ARBA00023315"/>
    </source>
</evidence>
<dbReference type="PANTHER" id="PTHR10908">
    <property type="entry name" value="SEROTONIN N-ACETYLTRANSFERASE"/>
    <property type="match status" value="1"/>
</dbReference>
<keyword evidence="1" id="KW-0808">Transferase</keyword>
<dbReference type="Gene3D" id="3.40.630.30">
    <property type="match status" value="1"/>
</dbReference>
<feature type="domain" description="N-acetyltransferase" evidence="4">
    <location>
        <begin position="103"/>
        <end position="254"/>
    </location>
</feature>
<evidence type="ECO:0000256" key="1">
    <source>
        <dbReference type="ARBA" id="ARBA00022679"/>
    </source>
</evidence>
<feature type="compositionally biased region" description="Basic and acidic residues" evidence="3">
    <location>
        <begin position="1"/>
        <end position="11"/>
    </location>
</feature>